<organism evidence="2 3">
    <name type="scientific">Nocardia aurantiaca</name>
    <dbReference type="NCBI Taxonomy" id="2675850"/>
    <lineage>
        <taxon>Bacteria</taxon>
        <taxon>Bacillati</taxon>
        <taxon>Actinomycetota</taxon>
        <taxon>Actinomycetes</taxon>
        <taxon>Mycobacteriales</taxon>
        <taxon>Nocardiaceae</taxon>
        <taxon>Nocardia</taxon>
    </lineage>
</organism>
<proteinExistence type="predicted"/>
<dbReference type="Pfam" id="PF01814">
    <property type="entry name" value="Hemerythrin"/>
    <property type="match status" value="1"/>
</dbReference>
<gene>
    <name evidence="2" type="ORF">GLP40_23460</name>
</gene>
<keyword evidence="3" id="KW-1185">Reference proteome</keyword>
<reference evidence="2 3" key="1">
    <citation type="submission" date="2019-11" db="EMBL/GenBank/DDBJ databases">
        <title>Nocardia sp. nov. CT2-14 isolated from soil.</title>
        <authorList>
            <person name="Kanchanasin P."/>
            <person name="Tanasupawat S."/>
            <person name="Yuki M."/>
            <person name="Kudo T."/>
        </authorList>
    </citation>
    <scope>NUCLEOTIDE SEQUENCE [LARGE SCALE GENOMIC DNA]</scope>
    <source>
        <strain evidence="2 3">CT2-14</strain>
    </source>
</reference>
<comment type="caution">
    <text evidence="2">The sequence shown here is derived from an EMBL/GenBank/DDBJ whole genome shotgun (WGS) entry which is preliminary data.</text>
</comment>
<evidence type="ECO:0000313" key="2">
    <source>
        <dbReference type="EMBL" id="MTE15716.1"/>
    </source>
</evidence>
<evidence type="ECO:0000313" key="3">
    <source>
        <dbReference type="Proteomes" id="UP000432464"/>
    </source>
</evidence>
<sequence>MADTNDKDVIDLLVAQHGQIKILLQQVHLAVGPARQQAFDDLVRLLAVHESAEEQVVHPASRHHAVGGEIVDSRLREEQEAKQVLASLYDLGLGHPEFDSRFASFAQKVIEHAELEEKEEFSELRLNTSHDERVRLASVVSFAEALAPTRPHPEVGGSLAANLLIGPPLAVFDRIRDAIRDWRKQSSNA</sequence>
<dbReference type="RefSeq" id="WP_154790158.1">
    <property type="nucleotide sequence ID" value="NZ_WMBB01000011.1"/>
</dbReference>
<dbReference type="PANTHER" id="PTHR35585:SF1">
    <property type="entry name" value="HHE DOMAIN PROTEIN (AFU_ORTHOLOGUE AFUA_4G00730)"/>
    <property type="match status" value="1"/>
</dbReference>
<dbReference type="InterPro" id="IPR012312">
    <property type="entry name" value="Hemerythrin-like"/>
</dbReference>
<dbReference type="AlphaFoldDB" id="A0A6I3L5H1"/>
<feature type="domain" description="Hemerythrin-like" evidence="1">
    <location>
        <begin position="9"/>
        <end position="122"/>
    </location>
</feature>
<dbReference type="Proteomes" id="UP000432464">
    <property type="component" value="Unassembled WGS sequence"/>
</dbReference>
<name>A0A6I3L5H1_9NOCA</name>
<evidence type="ECO:0000259" key="1">
    <source>
        <dbReference type="Pfam" id="PF01814"/>
    </source>
</evidence>
<dbReference type="EMBL" id="WMBB01000011">
    <property type="protein sequence ID" value="MTE15716.1"/>
    <property type="molecule type" value="Genomic_DNA"/>
</dbReference>
<protein>
    <submittedName>
        <fullName evidence="2">Hemerythrin domain-containing protein</fullName>
    </submittedName>
</protein>
<accession>A0A6I3L5H1</accession>
<dbReference type="PANTHER" id="PTHR35585">
    <property type="entry name" value="HHE DOMAIN PROTEIN (AFU_ORTHOLOGUE AFUA_4G00730)"/>
    <property type="match status" value="1"/>
</dbReference>